<accession>A0A1H0M0E4</accession>
<feature type="transmembrane region" description="Helical" evidence="1">
    <location>
        <begin position="488"/>
        <end position="506"/>
    </location>
</feature>
<name>A0A1H0M0E4_9HYPH</name>
<feature type="transmembrane region" description="Helical" evidence="1">
    <location>
        <begin position="419"/>
        <end position="440"/>
    </location>
</feature>
<keyword evidence="1" id="KW-0812">Transmembrane</keyword>
<proteinExistence type="predicted"/>
<evidence type="ECO:0000313" key="3">
    <source>
        <dbReference type="Proteomes" id="UP000198795"/>
    </source>
</evidence>
<comment type="caution">
    <text evidence="2">The sequence shown here is derived from an EMBL/GenBank/DDBJ whole genome shotgun (WGS) entry which is preliminary data.</text>
</comment>
<keyword evidence="3" id="KW-1185">Reference proteome</keyword>
<sequence length="513" mass="55816">MASGMRLKRLKHFVSLVMVIGLVLTASVNHAGANWLTKLLKEAGDAGVDAGRIGSKLAVTSLDDAASVVSKLPHAPGSVALATHATPEGHWKFVNRKGEIFTAGNADEMTRVVPALAPELAGSSPGLALYLSEETLFTQRQLLRDLPEKAKLHVVVDGKAYPVLRRVGPKDSALVEVRPNVVLEAQDRTLFKEAIWQLSRNLSKADVRILSMTEAGPRTLAASRKFDKAGRSVLVEPIDPNHVITSLDALRGQTVVVTGRVEGNMLNVKPISGISRNIPLENLKSAAAANDINLVVLATSSPAQPGSRNWFWQSIEVSGLRDALKRATYADFLDALGAQHGKLELSATKQSSSRIRIDAVPYDHTPGTQDMFGDILGEVVSNVTGNVATAAVEAHVNSRERQTELDLRIIPNIPSTIQFAYLFSLVAGLIGFNVVRDWWARVWPKMKRESFANTAGYYATRILKLVVFLIAFMPLVGVPAALVSIIQQLWAIVTLPWRILTWIFGFRRTGDAQ</sequence>
<protein>
    <submittedName>
        <fullName evidence="2">Uncharacterized protein</fullName>
    </submittedName>
</protein>
<reference evidence="2 3" key="1">
    <citation type="submission" date="2016-10" db="EMBL/GenBank/DDBJ databases">
        <authorList>
            <person name="Varghese N."/>
            <person name="Submissions S."/>
        </authorList>
    </citation>
    <scope>NUCLEOTIDE SEQUENCE [LARGE SCALE GENOMIC DNA]</scope>
    <source>
        <strain evidence="2 3">CGMCC 1.6497</strain>
    </source>
</reference>
<evidence type="ECO:0000313" key="2">
    <source>
        <dbReference type="EMBL" id="SDO73843.1"/>
    </source>
</evidence>
<keyword evidence="1" id="KW-0472">Membrane</keyword>
<organism evidence="2 3">
    <name type="scientific">Filomicrobium insigne</name>
    <dbReference type="NCBI Taxonomy" id="418854"/>
    <lineage>
        <taxon>Bacteria</taxon>
        <taxon>Pseudomonadati</taxon>
        <taxon>Pseudomonadota</taxon>
        <taxon>Alphaproteobacteria</taxon>
        <taxon>Hyphomicrobiales</taxon>
        <taxon>Hyphomicrobiaceae</taxon>
        <taxon>Filomicrobium</taxon>
    </lineage>
</organism>
<dbReference type="Proteomes" id="UP000198795">
    <property type="component" value="Unassembled WGS sequence"/>
</dbReference>
<keyword evidence="1" id="KW-1133">Transmembrane helix</keyword>
<gene>
    <name evidence="2" type="ORF">SAMN04488061_1529</name>
</gene>
<feature type="transmembrane region" description="Helical" evidence="1">
    <location>
        <begin position="461"/>
        <end position="482"/>
    </location>
</feature>
<evidence type="ECO:0000256" key="1">
    <source>
        <dbReference type="SAM" id="Phobius"/>
    </source>
</evidence>
<dbReference type="EMBL" id="FNJC01000002">
    <property type="protein sequence ID" value="SDO73843.1"/>
    <property type="molecule type" value="Genomic_DNA"/>
</dbReference>